<evidence type="ECO:0000259" key="2">
    <source>
        <dbReference type="Pfam" id="PF20094"/>
    </source>
</evidence>
<feature type="region of interest" description="Disordered" evidence="1">
    <location>
        <begin position="60"/>
        <end position="90"/>
    </location>
</feature>
<name>E6QKA5_9ZZZZ</name>
<dbReference type="InterPro" id="IPR030959">
    <property type="entry name" value="GWxTD_dom"/>
</dbReference>
<comment type="caution">
    <text evidence="3">The sequence shown here is derived from an EMBL/GenBank/DDBJ whole genome shotgun (WGS) entry which is preliminary data.</text>
</comment>
<feature type="domain" description="GWxTD" evidence="2">
    <location>
        <begin position="115"/>
        <end position="204"/>
    </location>
</feature>
<organism evidence="3">
    <name type="scientific">mine drainage metagenome</name>
    <dbReference type="NCBI Taxonomy" id="410659"/>
    <lineage>
        <taxon>unclassified sequences</taxon>
        <taxon>metagenomes</taxon>
        <taxon>ecological metagenomes</taxon>
    </lineage>
</organism>
<gene>
    <name evidence="3" type="ORF">CARN6_1042</name>
</gene>
<accession>E6QKA5</accession>
<proteinExistence type="predicted"/>
<feature type="compositionally biased region" description="Low complexity" evidence="1">
    <location>
        <begin position="60"/>
        <end position="83"/>
    </location>
</feature>
<evidence type="ECO:0000313" key="3">
    <source>
        <dbReference type="EMBL" id="CBI07672.1"/>
    </source>
</evidence>
<reference evidence="3" key="1">
    <citation type="submission" date="2009-10" db="EMBL/GenBank/DDBJ databases">
        <title>Diversity of trophic interactions inside an arsenic-rich microbial ecosystem.</title>
        <authorList>
            <person name="Bertin P.N."/>
            <person name="Heinrich-Salmeron A."/>
            <person name="Pelletier E."/>
            <person name="Goulhen-Chollet F."/>
            <person name="Arsene-Ploetze F."/>
            <person name="Gallien S."/>
            <person name="Calteau A."/>
            <person name="Vallenet D."/>
            <person name="Casiot C."/>
            <person name="Chane-Woon-Ming B."/>
            <person name="Giloteaux L."/>
            <person name="Barakat M."/>
            <person name="Bonnefoy V."/>
            <person name="Bruneel O."/>
            <person name="Chandler M."/>
            <person name="Cleiss J."/>
            <person name="Duran R."/>
            <person name="Elbaz-Poulichet F."/>
            <person name="Fonknechten N."/>
            <person name="Lauga B."/>
            <person name="Mornico D."/>
            <person name="Ortet P."/>
            <person name="Schaeffer C."/>
            <person name="Siguier P."/>
            <person name="Alexander Thil Smith A."/>
            <person name="Van Dorsselaer A."/>
            <person name="Weissenbach J."/>
            <person name="Medigue C."/>
            <person name="Le Paslier D."/>
        </authorList>
    </citation>
    <scope>NUCLEOTIDE SEQUENCE</scope>
</reference>
<dbReference type="NCBIfam" id="TIGR04514">
    <property type="entry name" value="GWxTD_dom"/>
    <property type="match status" value="1"/>
</dbReference>
<sequence>MSIQTGSIQGKSTQRPLVPALGAGFLMLALGVSSPAQAQHSLNVRIHPFVAAAQVQTASNTPPANDAAKANATSAAGQSAGQNVDPLNRPLSDKEKLRRLHQTRQELSGAYKTWLTQDVAYIISDEEARAFKNLSNDEERDAFMEQFWQRRNPNPDSPDNEFREEHYRRIAYANEHFAAGKPGWKTDRGRIYISWGKPDSIDSHPSGGSYERPMDEGGGETETFPFEVWHYRYLEGVGDNVDIEFVDTCQCGDFHFTIDRSEKDALLHVPGAGQTLYEEMGQAKKADRFKGGIENLGNGPMGQGNQSKEFDRIEMAAKLFAPPPIKFKDLDSFISEHKLLTGPIFPFDVRTDYVRVTEDTVLVPITIQIKNKDVTFNTKNGVSHGVVNILGRVSTITHKSVQTFEDTVEITQPSELLGKVMDQQSVYWKALPLRPGAYRLDIGIKDVNNPDHIGIYARSINVPKYDDEKLSTSSLILADKMEQVPSQTIGTGNFVIGNTYIRPRVSSNPVKPVSFKRDQHLNCWMQVYNLGIDDKTKSNSATVTYEIQDGTTDKILLATSELSKNMSAHSDQLTMERTVPLAGLQPGKYKMTILVNDAISKQQITNSVPFVVE</sequence>
<protein>
    <recommendedName>
        <fullName evidence="2">GWxTD domain-containing protein</fullName>
    </recommendedName>
</protein>
<dbReference type="EMBL" id="CABQ01000122">
    <property type="protein sequence ID" value="CBI07672.1"/>
    <property type="molecule type" value="Genomic_DNA"/>
</dbReference>
<evidence type="ECO:0000256" key="1">
    <source>
        <dbReference type="SAM" id="MobiDB-lite"/>
    </source>
</evidence>
<dbReference type="Pfam" id="PF20094">
    <property type="entry name" value="GWxTD_dom"/>
    <property type="match status" value="1"/>
</dbReference>
<dbReference type="AlphaFoldDB" id="E6QKA5"/>